<accession>A0ABR3F1R8</accession>
<evidence type="ECO:0000313" key="3">
    <source>
        <dbReference type="Proteomes" id="UP001465976"/>
    </source>
</evidence>
<evidence type="ECO:0000313" key="2">
    <source>
        <dbReference type="EMBL" id="KAL0569135.1"/>
    </source>
</evidence>
<gene>
    <name evidence="2" type="ORF">V5O48_012836</name>
</gene>
<keyword evidence="3" id="KW-1185">Reference proteome</keyword>
<evidence type="ECO:0008006" key="4">
    <source>
        <dbReference type="Google" id="ProtNLM"/>
    </source>
</evidence>
<protein>
    <recommendedName>
        <fullName evidence="4">Crinkler (CRN) family protein</fullName>
    </recommendedName>
</protein>
<dbReference type="EMBL" id="JBAHYK010001185">
    <property type="protein sequence ID" value="KAL0569135.1"/>
    <property type="molecule type" value="Genomic_DNA"/>
</dbReference>
<sequence length="865" mass="96360">MSPSRWETLFDSGQSITALKEFTETEVPKALEGGGSGRYWEPAPLEVREVSLPGDADAEEHVRTLKLPHIPSKQNPDAPIFVDGLGSFSGDPVLKERVDSIFSGQHTFLLNTSGSGKTRLLYEGLCENWGLYFTSIVDTTYLGSRDLEYAIRSELPRLAGFAQVVIPENFDGDGLAKQCAHNLELAHRVFSSVLLIRLLFFKAYFEAASTHPIARNKRKTWLQSQLRFPCGAEIPYEEIRLQLKALPSGSAYSIVETAIAQTLADIFAKYDVATDGFLYVVLDEANYAVNSLDLSFWDDRKQCPLLKVIIRVWRKHLQAYPVIFVISGTKIPAHFFSDPDEWAGWVWSSNTGAFDNKERYWKYVSRYIPPGLARTAEGKRLMERMWKWLRGRHRCTASFIGILLQRRFRYPHQQLDAYISSLVGGDYWPQDSQHNNTGEDMPFSPIAFYFGDGKSEAACYMHESLLSILLHKNDRVEFPSREDTICVVSDTYGRFTDANCGTITIDEPVLLAGGAHFFNSDSSGRSIVGCEYLCNHIFVSRLLPRHSAGYSVLCVASAFDSPHERTFDEVFNLARPFKAWRSVNPVLIFSKRTSNRRCRETVLKYSTNFSQRIASWAYTASQALTWIRSRPTPFCIYTPNDSAAVLFFVLRGSNKERIWVILKVVPANAEGETEVELGERTRAAAVACLPQNIFGDSVSPSNLASSANAHRQHTLQTSDFTKALKSLPGLSPDAGESGVLRVLVSFSEKLDISHLPRDTAYPVAILNMDTISQTTKAYDTAAITKCVVTHAMNNAPTTPSSSKRKRASSPAGVAQDADPSLDAKPRTSKRAALTTSNSKIATSSRATPPLTRSQTAPRRSGRLAK</sequence>
<feature type="compositionally biased region" description="Polar residues" evidence="1">
    <location>
        <begin position="833"/>
        <end position="857"/>
    </location>
</feature>
<dbReference type="Proteomes" id="UP001465976">
    <property type="component" value="Unassembled WGS sequence"/>
</dbReference>
<feature type="region of interest" description="Disordered" evidence="1">
    <location>
        <begin position="793"/>
        <end position="865"/>
    </location>
</feature>
<comment type="caution">
    <text evidence="2">The sequence shown here is derived from an EMBL/GenBank/DDBJ whole genome shotgun (WGS) entry which is preliminary data.</text>
</comment>
<organism evidence="2 3">
    <name type="scientific">Marasmius crinis-equi</name>
    <dbReference type="NCBI Taxonomy" id="585013"/>
    <lineage>
        <taxon>Eukaryota</taxon>
        <taxon>Fungi</taxon>
        <taxon>Dikarya</taxon>
        <taxon>Basidiomycota</taxon>
        <taxon>Agaricomycotina</taxon>
        <taxon>Agaricomycetes</taxon>
        <taxon>Agaricomycetidae</taxon>
        <taxon>Agaricales</taxon>
        <taxon>Marasmiineae</taxon>
        <taxon>Marasmiaceae</taxon>
        <taxon>Marasmius</taxon>
    </lineage>
</organism>
<reference evidence="2 3" key="1">
    <citation type="submission" date="2024-02" db="EMBL/GenBank/DDBJ databases">
        <title>A draft genome for the cacao thread blight pathogen Marasmius crinis-equi.</title>
        <authorList>
            <person name="Cohen S.P."/>
            <person name="Baruah I.K."/>
            <person name="Amoako-Attah I."/>
            <person name="Bukari Y."/>
            <person name="Meinhardt L.W."/>
            <person name="Bailey B.A."/>
        </authorList>
    </citation>
    <scope>NUCLEOTIDE SEQUENCE [LARGE SCALE GENOMIC DNA]</scope>
    <source>
        <strain evidence="2 3">GH-76</strain>
    </source>
</reference>
<name>A0ABR3F1R8_9AGAR</name>
<proteinExistence type="predicted"/>
<evidence type="ECO:0000256" key="1">
    <source>
        <dbReference type="SAM" id="MobiDB-lite"/>
    </source>
</evidence>